<feature type="non-terminal residue" evidence="2">
    <location>
        <position position="58"/>
    </location>
</feature>
<comment type="caution">
    <text evidence="2">The sequence shown here is derived from an EMBL/GenBank/DDBJ whole genome shotgun (WGS) entry which is preliminary data.</text>
</comment>
<gene>
    <name evidence="2" type="ORF">KI387_033404</name>
</gene>
<feature type="compositionally biased region" description="Basic and acidic residues" evidence="1">
    <location>
        <begin position="1"/>
        <end position="14"/>
    </location>
</feature>
<proteinExistence type="predicted"/>
<dbReference type="AlphaFoldDB" id="A0AA38F5T1"/>
<feature type="region of interest" description="Disordered" evidence="1">
    <location>
        <begin position="1"/>
        <end position="35"/>
    </location>
</feature>
<name>A0AA38F5T1_TAXCH</name>
<protein>
    <submittedName>
        <fullName evidence="2">Uncharacterized protein</fullName>
    </submittedName>
</protein>
<evidence type="ECO:0000256" key="1">
    <source>
        <dbReference type="SAM" id="MobiDB-lite"/>
    </source>
</evidence>
<accession>A0AA38F5T1</accession>
<dbReference type="EMBL" id="JAHRHJ020003813">
    <property type="protein sequence ID" value="KAH9289287.1"/>
    <property type="molecule type" value="Genomic_DNA"/>
</dbReference>
<reference evidence="2 3" key="1">
    <citation type="journal article" date="2021" name="Nat. Plants">
        <title>The Taxus genome provides insights into paclitaxel biosynthesis.</title>
        <authorList>
            <person name="Xiong X."/>
            <person name="Gou J."/>
            <person name="Liao Q."/>
            <person name="Li Y."/>
            <person name="Zhou Q."/>
            <person name="Bi G."/>
            <person name="Li C."/>
            <person name="Du R."/>
            <person name="Wang X."/>
            <person name="Sun T."/>
            <person name="Guo L."/>
            <person name="Liang H."/>
            <person name="Lu P."/>
            <person name="Wu Y."/>
            <person name="Zhang Z."/>
            <person name="Ro D.K."/>
            <person name="Shang Y."/>
            <person name="Huang S."/>
            <person name="Yan J."/>
        </authorList>
    </citation>
    <scope>NUCLEOTIDE SEQUENCE [LARGE SCALE GENOMIC DNA]</scope>
    <source>
        <strain evidence="2">Ta-2019</strain>
    </source>
</reference>
<feature type="non-terminal residue" evidence="2">
    <location>
        <position position="1"/>
    </location>
</feature>
<organism evidence="2 3">
    <name type="scientific">Taxus chinensis</name>
    <name type="common">Chinese yew</name>
    <name type="synonym">Taxus wallichiana var. chinensis</name>
    <dbReference type="NCBI Taxonomy" id="29808"/>
    <lineage>
        <taxon>Eukaryota</taxon>
        <taxon>Viridiplantae</taxon>
        <taxon>Streptophyta</taxon>
        <taxon>Embryophyta</taxon>
        <taxon>Tracheophyta</taxon>
        <taxon>Spermatophyta</taxon>
        <taxon>Pinopsida</taxon>
        <taxon>Pinidae</taxon>
        <taxon>Conifers II</taxon>
        <taxon>Cupressales</taxon>
        <taxon>Taxaceae</taxon>
        <taxon>Taxus</taxon>
    </lineage>
</organism>
<evidence type="ECO:0000313" key="3">
    <source>
        <dbReference type="Proteomes" id="UP000824469"/>
    </source>
</evidence>
<evidence type="ECO:0000313" key="2">
    <source>
        <dbReference type="EMBL" id="KAH9289287.1"/>
    </source>
</evidence>
<keyword evidence="3" id="KW-1185">Reference proteome</keyword>
<sequence length="58" mass="6977">GHRAFECPHNYTHDKRQRRCSKSKSCEAEQVEDDRTSKFHQMLEKIDDQEDMIAPRKE</sequence>
<dbReference type="Proteomes" id="UP000824469">
    <property type="component" value="Unassembled WGS sequence"/>
</dbReference>